<reference evidence="2" key="1">
    <citation type="submission" date="2023-03" db="EMBL/GenBank/DDBJ databases">
        <title>Actinoallomurus iriomotensis NBRC 103684.</title>
        <authorList>
            <person name="Ichikawa N."/>
            <person name="Sato H."/>
            <person name="Tonouchi N."/>
        </authorList>
    </citation>
    <scope>NUCLEOTIDE SEQUENCE</scope>
    <source>
        <strain evidence="2">NBRC 103684</strain>
    </source>
</reference>
<dbReference type="AlphaFoldDB" id="A0A9W6S7V0"/>
<feature type="compositionally biased region" description="Basic and acidic residues" evidence="1">
    <location>
        <begin position="33"/>
        <end position="49"/>
    </location>
</feature>
<evidence type="ECO:0000313" key="2">
    <source>
        <dbReference type="EMBL" id="GLY88771.1"/>
    </source>
</evidence>
<evidence type="ECO:0000256" key="1">
    <source>
        <dbReference type="SAM" id="MobiDB-lite"/>
    </source>
</evidence>
<gene>
    <name evidence="2" type="ORF">Airi02_067000</name>
</gene>
<protein>
    <submittedName>
        <fullName evidence="2">Uncharacterized protein</fullName>
    </submittedName>
</protein>
<name>A0A9W6S7V0_9ACTN</name>
<sequence>MTFRAGFSGSANKTTGGEGVPHVRGGRILKPGMRGDIDDRQVPGRREGDLIVGQGTCPTGARPSMSVTRS</sequence>
<evidence type="ECO:0000313" key="3">
    <source>
        <dbReference type="Proteomes" id="UP001165074"/>
    </source>
</evidence>
<accession>A0A9W6S7V0</accession>
<keyword evidence="3" id="KW-1185">Reference proteome</keyword>
<dbReference type="EMBL" id="BSTK01000011">
    <property type="protein sequence ID" value="GLY88771.1"/>
    <property type="molecule type" value="Genomic_DNA"/>
</dbReference>
<proteinExistence type="predicted"/>
<feature type="region of interest" description="Disordered" evidence="1">
    <location>
        <begin position="1"/>
        <end position="70"/>
    </location>
</feature>
<comment type="caution">
    <text evidence="2">The sequence shown here is derived from an EMBL/GenBank/DDBJ whole genome shotgun (WGS) entry which is preliminary data.</text>
</comment>
<organism evidence="2 3">
    <name type="scientific">Actinoallomurus iriomotensis</name>
    <dbReference type="NCBI Taxonomy" id="478107"/>
    <lineage>
        <taxon>Bacteria</taxon>
        <taxon>Bacillati</taxon>
        <taxon>Actinomycetota</taxon>
        <taxon>Actinomycetes</taxon>
        <taxon>Streptosporangiales</taxon>
        <taxon>Thermomonosporaceae</taxon>
        <taxon>Actinoallomurus</taxon>
    </lineage>
</organism>
<dbReference type="Proteomes" id="UP001165074">
    <property type="component" value="Unassembled WGS sequence"/>
</dbReference>